<evidence type="ECO:0000313" key="4">
    <source>
        <dbReference type="Proteomes" id="UP000217676"/>
    </source>
</evidence>
<keyword evidence="4" id="KW-1185">Reference proteome</keyword>
<name>A0A160NWG8_STRLU</name>
<evidence type="ECO:0008006" key="5">
    <source>
        <dbReference type="Google" id="ProtNLM"/>
    </source>
</evidence>
<feature type="transmembrane region" description="Helical" evidence="2">
    <location>
        <begin position="63"/>
        <end position="84"/>
    </location>
</feature>
<organism evidence="3 4">
    <name type="scientific">Streptomyces laurentii</name>
    <dbReference type="NCBI Taxonomy" id="39478"/>
    <lineage>
        <taxon>Bacteria</taxon>
        <taxon>Bacillati</taxon>
        <taxon>Actinomycetota</taxon>
        <taxon>Actinomycetes</taxon>
        <taxon>Kitasatosporales</taxon>
        <taxon>Streptomycetaceae</taxon>
        <taxon>Streptomyces</taxon>
    </lineage>
</organism>
<protein>
    <recommendedName>
        <fullName evidence="5">Alkaline shock response membrane anchor protein AmaP</fullName>
    </recommendedName>
</protein>
<accession>A0A160NWG8</accession>
<dbReference type="EMBL" id="AP017424">
    <property type="protein sequence ID" value="BAU82326.1"/>
    <property type="molecule type" value="Genomic_DNA"/>
</dbReference>
<keyword evidence="2" id="KW-0812">Transmembrane</keyword>
<sequence length="239" mass="25098">MPAVLRRVNRIVLALAGVLLVVGGGAVLAAGLGLSVPSWWPWSGPHDVLLSRSERQHWRSEGWWWPAVIAALGVVVLLALWWLIAQFRRARLAEVVVDSGDGEGAVVRGRALEAVLAADTEAQEGVARARIALTGRRVTPAPGSPCCWSHTPPRPARWPPSPPGPSATPVPPPALPPCPPRPASARSGTGPAGWRDGLSAAGQKPLRAPPSTGSIRPVRYEAAGERRNAAVRPNSSGVP</sequence>
<dbReference type="NCBIfam" id="NF033218">
    <property type="entry name" value="anchor_AmaP"/>
    <property type="match status" value="1"/>
</dbReference>
<reference evidence="3 4" key="1">
    <citation type="journal article" date="2016" name="Genome Announc.">
        <title>Complete Genome Sequence of Thiostrepton-Producing Streptomyces laurentii ATCC 31255.</title>
        <authorList>
            <person name="Doi K."/>
            <person name="Fujino Y."/>
            <person name="Nagayoshi Y."/>
            <person name="Ohshima T."/>
            <person name="Ogata S."/>
        </authorList>
    </citation>
    <scope>NUCLEOTIDE SEQUENCE [LARGE SCALE GENOMIC DNA]</scope>
    <source>
        <strain evidence="3 4">ATCC 31255</strain>
    </source>
</reference>
<feature type="region of interest" description="Disordered" evidence="1">
    <location>
        <begin position="139"/>
        <end position="218"/>
    </location>
</feature>
<evidence type="ECO:0000256" key="1">
    <source>
        <dbReference type="SAM" id="MobiDB-lite"/>
    </source>
</evidence>
<proteinExistence type="predicted"/>
<keyword evidence="2" id="KW-1133">Transmembrane helix</keyword>
<dbReference type="KEGG" id="slau:SLA_1387"/>
<gene>
    <name evidence="3" type="ORF">SLA_1387</name>
</gene>
<evidence type="ECO:0000256" key="2">
    <source>
        <dbReference type="SAM" id="Phobius"/>
    </source>
</evidence>
<dbReference type="AlphaFoldDB" id="A0A160NWG8"/>
<evidence type="ECO:0000313" key="3">
    <source>
        <dbReference type="EMBL" id="BAU82326.1"/>
    </source>
</evidence>
<dbReference type="Proteomes" id="UP000217676">
    <property type="component" value="Chromosome"/>
</dbReference>
<feature type="compositionally biased region" description="Pro residues" evidence="1">
    <location>
        <begin position="152"/>
        <end position="182"/>
    </location>
</feature>
<keyword evidence="2" id="KW-0472">Membrane</keyword>